<gene>
    <name evidence="1" type="ORF">METZ01_LOCUS157895</name>
</gene>
<dbReference type="EMBL" id="UINC01026847">
    <property type="protein sequence ID" value="SVB05041.1"/>
    <property type="molecule type" value="Genomic_DNA"/>
</dbReference>
<proteinExistence type="predicted"/>
<dbReference type="CDD" id="cd00207">
    <property type="entry name" value="fer2"/>
    <property type="match status" value="1"/>
</dbReference>
<sequence>MKIDDKEFQVKSGTTVLETAEANGIEIPHYCYHP</sequence>
<evidence type="ECO:0000313" key="1">
    <source>
        <dbReference type="EMBL" id="SVB05041.1"/>
    </source>
</evidence>
<evidence type="ECO:0008006" key="2">
    <source>
        <dbReference type="Google" id="ProtNLM"/>
    </source>
</evidence>
<feature type="non-terminal residue" evidence="1">
    <location>
        <position position="34"/>
    </location>
</feature>
<name>A0A382AUP6_9ZZZZ</name>
<organism evidence="1">
    <name type="scientific">marine metagenome</name>
    <dbReference type="NCBI Taxonomy" id="408172"/>
    <lineage>
        <taxon>unclassified sequences</taxon>
        <taxon>metagenomes</taxon>
        <taxon>ecological metagenomes</taxon>
    </lineage>
</organism>
<reference evidence="1" key="1">
    <citation type="submission" date="2018-05" db="EMBL/GenBank/DDBJ databases">
        <authorList>
            <person name="Lanie J.A."/>
            <person name="Ng W.-L."/>
            <person name="Kazmierczak K.M."/>
            <person name="Andrzejewski T.M."/>
            <person name="Davidsen T.M."/>
            <person name="Wayne K.J."/>
            <person name="Tettelin H."/>
            <person name="Glass J.I."/>
            <person name="Rusch D."/>
            <person name="Podicherti R."/>
            <person name="Tsui H.-C.T."/>
            <person name="Winkler M.E."/>
        </authorList>
    </citation>
    <scope>NUCLEOTIDE SEQUENCE</scope>
</reference>
<dbReference type="Pfam" id="PF13510">
    <property type="entry name" value="Fer2_4"/>
    <property type="match status" value="1"/>
</dbReference>
<dbReference type="GO" id="GO:0051536">
    <property type="term" value="F:iron-sulfur cluster binding"/>
    <property type="evidence" value="ECO:0007669"/>
    <property type="project" value="InterPro"/>
</dbReference>
<dbReference type="Gene3D" id="3.10.20.740">
    <property type="match status" value="1"/>
</dbReference>
<dbReference type="SUPFAM" id="SSF54292">
    <property type="entry name" value="2Fe-2S ferredoxin-like"/>
    <property type="match status" value="1"/>
</dbReference>
<dbReference type="InterPro" id="IPR001041">
    <property type="entry name" value="2Fe-2S_ferredoxin-type"/>
</dbReference>
<dbReference type="InterPro" id="IPR036010">
    <property type="entry name" value="2Fe-2S_ferredoxin-like_sf"/>
</dbReference>
<protein>
    <recommendedName>
        <fullName evidence="2">2Fe-2S ferredoxin-type domain-containing protein</fullName>
    </recommendedName>
</protein>
<dbReference type="AlphaFoldDB" id="A0A382AUP6"/>
<accession>A0A382AUP6</accession>